<evidence type="ECO:0000256" key="2">
    <source>
        <dbReference type="ARBA" id="ARBA00022617"/>
    </source>
</evidence>
<keyword evidence="5 7" id="KW-0408">Iron</keyword>
<gene>
    <name evidence="8" type="ORF">CWATWH0003_4201</name>
</gene>
<dbReference type="PATRIC" id="fig|423471.3.peg.3939"/>
<evidence type="ECO:0000256" key="7">
    <source>
        <dbReference type="RuleBase" id="RU000461"/>
    </source>
</evidence>
<dbReference type="AlphaFoldDB" id="G5J9T7"/>
<dbReference type="PRINTS" id="PR00359">
    <property type="entry name" value="BP450"/>
</dbReference>
<dbReference type="PANTHER" id="PTHR46696:SF1">
    <property type="entry name" value="CYTOCHROME P450 YJIB-RELATED"/>
    <property type="match status" value="1"/>
</dbReference>
<dbReference type="FunFam" id="1.10.630.10:FF:000018">
    <property type="entry name" value="Cytochrome P450 monooxygenase"/>
    <property type="match status" value="1"/>
</dbReference>
<evidence type="ECO:0000313" key="9">
    <source>
        <dbReference type="Proteomes" id="UP000003477"/>
    </source>
</evidence>
<dbReference type="GO" id="GO:0005506">
    <property type="term" value="F:iron ion binding"/>
    <property type="evidence" value="ECO:0007669"/>
    <property type="project" value="InterPro"/>
</dbReference>
<dbReference type="GO" id="GO:0004497">
    <property type="term" value="F:monooxygenase activity"/>
    <property type="evidence" value="ECO:0007669"/>
    <property type="project" value="UniProtKB-KW"/>
</dbReference>
<dbReference type="InterPro" id="IPR002397">
    <property type="entry name" value="Cyt_P450_B"/>
</dbReference>
<evidence type="ECO:0000256" key="6">
    <source>
        <dbReference type="ARBA" id="ARBA00023033"/>
    </source>
</evidence>
<evidence type="ECO:0000256" key="3">
    <source>
        <dbReference type="ARBA" id="ARBA00022723"/>
    </source>
</evidence>
<dbReference type="EMBL" id="AESD01000637">
    <property type="protein sequence ID" value="EHJ11049.1"/>
    <property type="molecule type" value="Genomic_DNA"/>
</dbReference>
<keyword evidence="6 7" id="KW-0503">Monooxygenase</keyword>
<keyword evidence="2 7" id="KW-0349">Heme</keyword>
<dbReference type="PANTHER" id="PTHR46696">
    <property type="entry name" value="P450, PUTATIVE (EUROFUNG)-RELATED"/>
    <property type="match status" value="1"/>
</dbReference>
<reference evidence="8 9" key="1">
    <citation type="journal article" date="2011" name="Front. Microbiol.">
        <title>Two Strains of Crocosphaera watsonii with Highly Conserved Genomes are Distinguished by Strain-Specific Features.</title>
        <authorList>
            <person name="Bench S.R."/>
            <person name="Ilikchyan I.N."/>
            <person name="Tripp H.J."/>
            <person name="Zehr J.P."/>
        </authorList>
    </citation>
    <scope>NUCLEOTIDE SEQUENCE [LARGE SCALE GENOMIC DNA]</scope>
    <source>
        <strain evidence="8 9">WH 0003</strain>
    </source>
</reference>
<accession>G5J9T7</accession>
<evidence type="ECO:0000256" key="4">
    <source>
        <dbReference type="ARBA" id="ARBA00023002"/>
    </source>
</evidence>
<dbReference type="GO" id="GO:0016705">
    <property type="term" value="F:oxidoreductase activity, acting on paired donors, with incorporation or reduction of molecular oxygen"/>
    <property type="evidence" value="ECO:0007669"/>
    <property type="project" value="InterPro"/>
</dbReference>
<dbReference type="InterPro" id="IPR017972">
    <property type="entry name" value="Cyt_P450_CS"/>
</dbReference>
<evidence type="ECO:0000256" key="1">
    <source>
        <dbReference type="ARBA" id="ARBA00010617"/>
    </source>
</evidence>
<sequence length="416" mass="47884">MTKTKKNKTQNKLVFNPFSRAFHNNPYPIYERLRNEDPIHWSFLKAWIITRYQDVDTILKDNLFQVDDLPLRLEEKSAYLKQGNFLPLAKTIDKWLFFQQPPNHTRLRSLVNKSFSPASVGNMKEEIEAKVNHLLDKVIPTGKMDLIDDLASPLPAMTVTNILGLPPEDYYKLIHWSYELFFVFDQPMSLEGYEKQNKMAMEAREYLLTFIANIDENSQGLIADLVKAKDEENKLDEDEILGFCIMLLIVGQETTKSFISNSILALLQHPEKLQELKDNPEIIKEASEELLRYDTPVQVIARLAREDVEIGGKTILKGDKVILCLGGANRDENKFPNPEKIEFQRSNRNLPFGGGIHFCLGAFLARLQGQISINRIVQRLPNLQLVNQTPDWRESITLRGLKSLPLTFDKNDIKTD</sequence>
<comment type="similarity">
    <text evidence="1 7">Belongs to the cytochrome P450 family.</text>
</comment>
<protein>
    <submittedName>
        <fullName evidence="8">Putative cytochrome P450 hydroxylase</fullName>
    </submittedName>
</protein>
<dbReference type="InterPro" id="IPR036396">
    <property type="entry name" value="Cyt_P450_sf"/>
</dbReference>
<dbReference type="CDD" id="cd20625">
    <property type="entry name" value="CYP164-like"/>
    <property type="match status" value="1"/>
</dbReference>
<dbReference type="SUPFAM" id="SSF48264">
    <property type="entry name" value="Cytochrome P450"/>
    <property type="match status" value="1"/>
</dbReference>
<dbReference type="Pfam" id="PF00067">
    <property type="entry name" value="p450"/>
    <property type="match status" value="1"/>
</dbReference>
<dbReference type="GeneID" id="88767659"/>
<keyword evidence="4 7" id="KW-0560">Oxidoreductase</keyword>
<evidence type="ECO:0000313" key="8">
    <source>
        <dbReference type="EMBL" id="EHJ11049.1"/>
    </source>
</evidence>
<name>G5J9T7_CROWT</name>
<dbReference type="GO" id="GO:0020037">
    <property type="term" value="F:heme binding"/>
    <property type="evidence" value="ECO:0007669"/>
    <property type="project" value="InterPro"/>
</dbReference>
<dbReference type="PROSITE" id="PS00086">
    <property type="entry name" value="CYTOCHROME_P450"/>
    <property type="match status" value="1"/>
</dbReference>
<evidence type="ECO:0000256" key="5">
    <source>
        <dbReference type="ARBA" id="ARBA00023004"/>
    </source>
</evidence>
<organism evidence="8 9">
    <name type="scientific">Crocosphaera watsonii WH 0003</name>
    <dbReference type="NCBI Taxonomy" id="423471"/>
    <lineage>
        <taxon>Bacteria</taxon>
        <taxon>Bacillati</taxon>
        <taxon>Cyanobacteriota</taxon>
        <taxon>Cyanophyceae</taxon>
        <taxon>Oscillatoriophycideae</taxon>
        <taxon>Chroococcales</taxon>
        <taxon>Aphanothecaceae</taxon>
        <taxon>Crocosphaera</taxon>
    </lineage>
</organism>
<dbReference type="Proteomes" id="UP000003477">
    <property type="component" value="Unassembled WGS sequence"/>
</dbReference>
<proteinExistence type="inferred from homology"/>
<dbReference type="InterPro" id="IPR001128">
    <property type="entry name" value="Cyt_P450"/>
</dbReference>
<keyword evidence="3 7" id="KW-0479">Metal-binding</keyword>
<dbReference type="Gene3D" id="1.10.630.10">
    <property type="entry name" value="Cytochrome P450"/>
    <property type="match status" value="1"/>
</dbReference>
<dbReference type="RefSeq" id="WP_007312134.1">
    <property type="nucleotide sequence ID" value="NZ_AESD01000637.1"/>
</dbReference>
<comment type="caution">
    <text evidence="8">The sequence shown here is derived from an EMBL/GenBank/DDBJ whole genome shotgun (WGS) entry which is preliminary data.</text>
</comment>